<keyword evidence="10 11" id="KW-0807">Transducer</keyword>
<keyword evidence="5" id="KW-0552">Olfaction</keyword>
<feature type="transmembrane region" description="Helical" evidence="12">
    <location>
        <begin position="869"/>
        <end position="887"/>
    </location>
</feature>
<feature type="transmembrane region" description="Helical" evidence="12">
    <location>
        <begin position="1103"/>
        <end position="1125"/>
    </location>
</feature>
<evidence type="ECO:0000259" key="13">
    <source>
        <dbReference type="PROSITE" id="PS50262"/>
    </source>
</evidence>
<evidence type="ECO:0000313" key="15">
    <source>
        <dbReference type="Proteomes" id="UP000700334"/>
    </source>
</evidence>
<keyword evidence="15" id="KW-1185">Reference proteome</keyword>
<sequence>MEQMNNVTEFILLGLTQNPDVQKLLFVVFTVIYFLTLAGNLLIVVTINTSPSLGSPMYFFLSFLSFIDGCCSSTMAPKMIFDLLSKKKTISFLGCMTQLFAEHFFGGVEIILLTVMAYDRYVAICKPLHYMVTMNRRVCGLLVAVAWVGGFLHALIQILFILWLPFCGPNVIDHFICDLFPLLKLSCTDTHIFGLFVTANSGLMCMLIFSILITSYAFILCSLRTHSTEGKWKALSTCASHVTVVVLFFVPCIFVYLRPMVTFPIDKAVTVFYTVITPMLNPLIYTLRNAEVKNAMRKFWSQRMDYKTTSQAEAMPRTNNVTEFILLGLTQNPELQKLLFAGFLITYLVTLAGNLLISFTIFITPALGSPMYFFLAYLSIIDGFFTSCTAPKMIFGLISEKNIISFNGCMTQVFAVHLLAGAEIVLLIVMAYDRYVAICKPLHYMTIMRRPVCVFLVGTAGIIGFIHGGIQILLLLQLPFCGPNVIDHFMCDLTPLLELACADTHTLGPIITANSGSMCLLTFSMLLTSYIVILRSLRNHSAEGRRKALSTCASHITVVVLFFVPCSYLYLRPMTSFPTDKSVAVFCNIMDHMLTYQADSMEKISNVTEFILLGLTQNPELRKILFAVILITYLITLTGNLLISIIIFISPALGSPMYFFLAYLSIIDGFYSSSIAPKMIFDMIYEKSIISFNGCMTQLFAEHFFAAAEIIVLMVMAYDRYVAICKPLHYMTIMRRPVCVFLVVTAGILGFIHAGIQILFMVQLPFCGPNVIDHFMCDLTPLLELTCTDTHTLGSLIAANSGSLCMLIFSMLVTSYIYILHSLRNHSAEGRRKALSTCASHVTVVVLFFVPCLYLYLRPMASFPADKAITVFCTIVTPMLNPLIYTLRNAEVKNVMKKLRGITERMNNVTEFILLGLTQNPVLQKILLAVILVAYLITLAGYLLILVTIFSTPALKSPMYYFLSYLSILDGFYSSCMAPKMIFDLISKKNTISFNACLTQVFAEHFIGGTEIVLLVVMAYDRYVAICKPLHYMTIMSLPVCIFLMAMTVVLGFLHGGVQILLMMPLPFCGPNVIDHFLCDLMPLLELACTDTHILGPLITANSGSMCLLTFCMLVASYFLILRSLKNHSAEGRRKALSTCASHVTVVIMFFVPCSYLYLRPVTSFHVDKAVTVFCTIATPMLNPLIYTLRNAEVKNAMKKLWGQLKKSADQ</sequence>
<dbReference type="PRINTS" id="PR00245">
    <property type="entry name" value="OLFACTORYR"/>
</dbReference>
<keyword evidence="8 12" id="KW-0472">Membrane</keyword>
<evidence type="ECO:0000256" key="2">
    <source>
        <dbReference type="ARBA" id="ARBA00004141"/>
    </source>
</evidence>
<evidence type="ECO:0000313" key="14">
    <source>
        <dbReference type="EMBL" id="KAG8519596.1"/>
    </source>
</evidence>
<comment type="similarity">
    <text evidence="11">Belongs to the G-protein coupled receptor 1 family.</text>
</comment>
<feature type="transmembrane region" description="Helical" evidence="12">
    <location>
        <begin position="414"/>
        <end position="432"/>
    </location>
</feature>
<feature type="transmembrane region" description="Helical" evidence="12">
    <location>
        <begin position="235"/>
        <end position="257"/>
    </location>
</feature>
<name>A0A8J6ADW2_GALPY</name>
<feature type="transmembrane region" description="Helical" evidence="12">
    <location>
        <begin position="926"/>
        <end position="950"/>
    </location>
</feature>
<evidence type="ECO:0000256" key="6">
    <source>
        <dbReference type="ARBA" id="ARBA00022989"/>
    </source>
</evidence>
<feature type="transmembrane region" description="Helical" evidence="12">
    <location>
        <begin position="1137"/>
        <end position="1158"/>
    </location>
</feature>
<dbReference type="FunFam" id="1.20.1070.10:FF:000007">
    <property type="entry name" value="Olfactory receptor"/>
    <property type="match status" value="4"/>
</dbReference>
<evidence type="ECO:0000256" key="8">
    <source>
        <dbReference type="ARBA" id="ARBA00023136"/>
    </source>
</evidence>
<dbReference type="Gene3D" id="1.20.1070.10">
    <property type="entry name" value="Rhodopsin 7-helix transmembrane proteins"/>
    <property type="match status" value="4"/>
</dbReference>
<evidence type="ECO:0000256" key="11">
    <source>
        <dbReference type="RuleBase" id="RU000688"/>
    </source>
</evidence>
<organism evidence="14 15">
    <name type="scientific">Galemys pyrenaicus</name>
    <name type="common">Iberian desman</name>
    <name type="synonym">Pyrenean desman</name>
    <dbReference type="NCBI Taxonomy" id="202257"/>
    <lineage>
        <taxon>Eukaryota</taxon>
        <taxon>Metazoa</taxon>
        <taxon>Chordata</taxon>
        <taxon>Craniata</taxon>
        <taxon>Vertebrata</taxon>
        <taxon>Euteleostomi</taxon>
        <taxon>Mammalia</taxon>
        <taxon>Eutheria</taxon>
        <taxon>Laurasiatheria</taxon>
        <taxon>Eulipotyphla</taxon>
        <taxon>Talpidae</taxon>
        <taxon>Galemys</taxon>
    </lineage>
</organism>
<dbReference type="InterPro" id="IPR017452">
    <property type="entry name" value="GPCR_Rhodpsn_7TM"/>
</dbReference>
<reference evidence="14" key="1">
    <citation type="journal article" date="2021" name="Evol. Appl.">
        <title>The genome of the Pyrenean desman and the effects of bottlenecks and inbreeding on the genomic landscape of an endangered species.</title>
        <authorList>
            <person name="Escoda L."/>
            <person name="Castresana J."/>
        </authorList>
    </citation>
    <scope>NUCLEOTIDE SEQUENCE</scope>
    <source>
        <strain evidence="14">IBE-C5619</strain>
    </source>
</reference>
<evidence type="ECO:0000256" key="12">
    <source>
        <dbReference type="SAM" id="Phobius"/>
    </source>
</evidence>
<comment type="function">
    <text evidence="1">Putative odorant or sperm cell receptor.</text>
</comment>
<feature type="transmembrane region" description="Helical" evidence="12">
    <location>
        <begin position="24"/>
        <end position="45"/>
    </location>
</feature>
<feature type="transmembrane region" description="Helical" evidence="12">
    <location>
        <begin position="1170"/>
        <end position="1189"/>
    </location>
</feature>
<feature type="transmembrane region" description="Helical" evidence="12">
    <location>
        <begin position="835"/>
        <end position="857"/>
    </location>
</feature>
<accession>A0A8J6ADW2</accession>
<feature type="transmembrane region" description="Helical" evidence="12">
    <location>
        <begin position="57"/>
        <end position="80"/>
    </location>
</feature>
<keyword evidence="4 11" id="KW-0812">Transmembrane</keyword>
<feature type="transmembrane region" description="Helical" evidence="12">
    <location>
        <begin position="738"/>
        <end position="760"/>
    </location>
</feature>
<feature type="domain" description="G-protein coupled receptors family 1 profile" evidence="13">
    <location>
        <begin position="353"/>
        <end position="626"/>
    </location>
</feature>
<dbReference type="GO" id="GO:0005886">
    <property type="term" value="C:plasma membrane"/>
    <property type="evidence" value="ECO:0007669"/>
    <property type="project" value="UniProtKB-ARBA"/>
</dbReference>
<dbReference type="OrthoDB" id="2133880at2759"/>
<feature type="transmembrane region" description="Helical" evidence="12">
    <location>
        <begin position="192"/>
        <end position="223"/>
    </location>
</feature>
<dbReference type="PROSITE" id="PS50262">
    <property type="entry name" value="G_PROTEIN_RECEP_F1_2"/>
    <property type="match status" value="4"/>
</dbReference>
<feature type="domain" description="G-protein coupled receptors family 1 profile" evidence="13">
    <location>
        <begin position="39"/>
        <end position="285"/>
    </location>
</feature>
<protein>
    <submittedName>
        <fullName evidence="14">Olfactory receptor 4C5</fullName>
    </submittedName>
</protein>
<feature type="transmembrane region" description="Helical" evidence="12">
    <location>
        <begin position="624"/>
        <end position="648"/>
    </location>
</feature>
<keyword evidence="6 12" id="KW-1133">Transmembrane helix</keyword>
<evidence type="ECO:0000256" key="1">
    <source>
        <dbReference type="ARBA" id="ARBA00003929"/>
    </source>
</evidence>
<dbReference type="PRINTS" id="PR00237">
    <property type="entry name" value="GPCRRHODOPSN"/>
</dbReference>
<dbReference type="PROSITE" id="PS00237">
    <property type="entry name" value="G_PROTEIN_RECEP_F1_1"/>
    <property type="match status" value="3"/>
</dbReference>
<feature type="transmembrane region" description="Helical" evidence="12">
    <location>
        <begin position="374"/>
        <end position="394"/>
    </location>
</feature>
<evidence type="ECO:0000256" key="9">
    <source>
        <dbReference type="ARBA" id="ARBA00023170"/>
    </source>
</evidence>
<comment type="subcellular location">
    <subcellularLocation>
        <location evidence="2">Membrane</location>
        <topology evidence="2">Multi-pass membrane protein</topology>
    </subcellularLocation>
</comment>
<keyword evidence="7 11" id="KW-0297">G-protein coupled receptor</keyword>
<dbReference type="SUPFAM" id="SSF81321">
    <property type="entry name" value="Family A G protein-coupled receptor-like"/>
    <property type="match status" value="4"/>
</dbReference>
<dbReference type="EMBL" id="JAGFMF010011605">
    <property type="protein sequence ID" value="KAG8519596.1"/>
    <property type="molecule type" value="Genomic_DNA"/>
</dbReference>
<dbReference type="InterPro" id="IPR000276">
    <property type="entry name" value="GPCR_Rhodpsn"/>
</dbReference>
<feature type="transmembrane region" description="Helical" evidence="12">
    <location>
        <begin position="1032"/>
        <end position="1054"/>
    </location>
</feature>
<keyword evidence="3" id="KW-0716">Sensory transduction</keyword>
<feature type="transmembrane region" description="Helical" evidence="12">
    <location>
        <begin position="515"/>
        <end position="537"/>
    </location>
</feature>
<dbReference type="PANTHER" id="PTHR48002">
    <property type="entry name" value="OLFACTORY RECEPTOR"/>
    <property type="match status" value="1"/>
</dbReference>
<comment type="caution">
    <text evidence="14">The sequence shown here is derived from an EMBL/GenBank/DDBJ whole genome shotgun (WGS) entry which is preliminary data.</text>
</comment>
<feature type="transmembrane region" description="Helical" evidence="12">
    <location>
        <begin position="452"/>
        <end position="476"/>
    </location>
</feature>
<dbReference type="GO" id="GO:0004930">
    <property type="term" value="F:G protein-coupled receptor activity"/>
    <property type="evidence" value="ECO:0007669"/>
    <property type="project" value="UniProtKB-KW"/>
</dbReference>
<feature type="transmembrane region" description="Helical" evidence="12">
    <location>
        <begin position="801"/>
        <end position="823"/>
    </location>
</feature>
<feature type="transmembrane region" description="Helical" evidence="12">
    <location>
        <begin position="100"/>
        <end position="118"/>
    </location>
</feature>
<feature type="domain" description="G-protein coupled receptors family 1 profile" evidence="13">
    <location>
        <begin position="941"/>
        <end position="1187"/>
    </location>
</feature>
<evidence type="ECO:0000256" key="3">
    <source>
        <dbReference type="ARBA" id="ARBA00022606"/>
    </source>
</evidence>
<evidence type="ECO:0000256" key="10">
    <source>
        <dbReference type="ARBA" id="ARBA00023224"/>
    </source>
</evidence>
<gene>
    <name evidence="14" type="ORF">J0S82_020721</name>
</gene>
<feature type="transmembrane region" description="Helical" evidence="12">
    <location>
        <begin position="139"/>
        <end position="164"/>
    </location>
</feature>
<keyword evidence="9 11" id="KW-0675">Receptor</keyword>
<feature type="transmembrane region" description="Helical" evidence="12">
    <location>
        <begin position="549"/>
        <end position="571"/>
    </location>
</feature>
<dbReference type="InterPro" id="IPR000725">
    <property type="entry name" value="Olfact_rcpt"/>
</dbReference>
<dbReference type="CDD" id="cd15939">
    <property type="entry name" value="7tmA_OR4A-like"/>
    <property type="match status" value="4"/>
</dbReference>
<evidence type="ECO:0000256" key="7">
    <source>
        <dbReference type="ARBA" id="ARBA00023040"/>
    </source>
</evidence>
<feature type="domain" description="G-protein coupled receptors family 1 profile" evidence="13">
    <location>
        <begin position="639"/>
        <end position="885"/>
    </location>
</feature>
<feature type="transmembrane region" description="Helical" evidence="12">
    <location>
        <begin position="660"/>
        <end position="680"/>
    </location>
</feature>
<dbReference type="InterPro" id="IPR050427">
    <property type="entry name" value="Olfactory_Receptors"/>
</dbReference>
<evidence type="ECO:0000256" key="5">
    <source>
        <dbReference type="ARBA" id="ARBA00022725"/>
    </source>
</evidence>
<feature type="transmembrane region" description="Helical" evidence="12">
    <location>
        <begin position="700"/>
        <end position="718"/>
    </location>
</feature>
<proteinExistence type="inferred from homology"/>
<dbReference type="Proteomes" id="UP000700334">
    <property type="component" value="Unassembled WGS sequence"/>
</dbReference>
<dbReference type="GO" id="GO:0004984">
    <property type="term" value="F:olfactory receptor activity"/>
    <property type="evidence" value="ECO:0007669"/>
    <property type="project" value="InterPro"/>
</dbReference>
<dbReference type="AlphaFoldDB" id="A0A8J6ADW2"/>
<feature type="transmembrane region" description="Helical" evidence="12">
    <location>
        <begin position="338"/>
        <end position="362"/>
    </location>
</feature>
<dbReference type="Pfam" id="PF13853">
    <property type="entry name" value="7tm_4"/>
    <property type="match status" value="4"/>
</dbReference>
<evidence type="ECO:0000256" key="4">
    <source>
        <dbReference type="ARBA" id="ARBA00022692"/>
    </source>
</evidence>